<feature type="region of interest" description="Disordered" evidence="1">
    <location>
        <begin position="1"/>
        <end position="22"/>
    </location>
</feature>
<gene>
    <name evidence="2" type="ORF">KDAU_70860</name>
</gene>
<evidence type="ECO:0000313" key="3">
    <source>
        <dbReference type="Proteomes" id="UP000287224"/>
    </source>
</evidence>
<dbReference type="RefSeq" id="WP_126602472.1">
    <property type="nucleotide sequence ID" value="NZ_BIFQ01000002.1"/>
</dbReference>
<protein>
    <submittedName>
        <fullName evidence="2">Uncharacterized protein</fullName>
    </submittedName>
</protein>
<evidence type="ECO:0000256" key="1">
    <source>
        <dbReference type="SAM" id="MobiDB-lite"/>
    </source>
</evidence>
<dbReference type="AlphaFoldDB" id="A0A401ZS96"/>
<comment type="caution">
    <text evidence="2">The sequence shown here is derived from an EMBL/GenBank/DDBJ whole genome shotgun (WGS) entry which is preliminary data.</text>
</comment>
<evidence type="ECO:0000313" key="2">
    <source>
        <dbReference type="EMBL" id="GCE09757.1"/>
    </source>
</evidence>
<reference evidence="3" key="1">
    <citation type="submission" date="2018-12" db="EMBL/GenBank/DDBJ databases">
        <title>Tengunoibacter tsumagoiensis gen. nov., sp. nov., Dictyobacter kobayashii sp. nov., D. alpinus sp. nov., and D. joshuensis sp. nov. and description of Dictyobacteraceae fam. nov. within the order Ktedonobacterales isolated from Tengu-no-mugimeshi.</title>
        <authorList>
            <person name="Wang C.M."/>
            <person name="Zheng Y."/>
            <person name="Sakai Y."/>
            <person name="Toyoda A."/>
            <person name="Minakuchi Y."/>
            <person name="Abe K."/>
            <person name="Yokota A."/>
            <person name="Yabe S."/>
        </authorList>
    </citation>
    <scope>NUCLEOTIDE SEQUENCE [LARGE SCALE GENOMIC DNA]</scope>
    <source>
        <strain evidence="3">S-27</strain>
    </source>
</reference>
<sequence>MADEPEEMEEQFVSPLQREGEDSGQRIARLLRGGSVHELILEAHYWLGYYQWHEDAADALPTAMSLLECASEKTVTQ</sequence>
<dbReference type="Proteomes" id="UP000287224">
    <property type="component" value="Unassembled WGS sequence"/>
</dbReference>
<name>A0A401ZS96_9CHLR</name>
<dbReference type="OrthoDB" id="164433at2"/>
<proteinExistence type="predicted"/>
<accession>A0A401ZS96</accession>
<keyword evidence="3" id="KW-1185">Reference proteome</keyword>
<dbReference type="EMBL" id="BIFQ01000002">
    <property type="protein sequence ID" value="GCE09757.1"/>
    <property type="molecule type" value="Genomic_DNA"/>
</dbReference>
<organism evidence="2 3">
    <name type="scientific">Dictyobacter aurantiacus</name>
    <dbReference type="NCBI Taxonomy" id="1936993"/>
    <lineage>
        <taxon>Bacteria</taxon>
        <taxon>Bacillati</taxon>
        <taxon>Chloroflexota</taxon>
        <taxon>Ktedonobacteria</taxon>
        <taxon>Ktedonobacterales</taxon>
        <taxon>Dictyobacteraceae</taxon>
        <taxon>Dictyobacter</taxon>
    </lineage>
</organism>
<feature type="compositionally biased region" description="Acidic residues" evidence="1">
    <location>
        <begin position="1"/>
        <end position="10"/>
    </location>
</feature>